<keyword evidence="12 14" id="KW-0807">Transducer</keyword>
<comment type="similarity">
    <text evidence="2 14">Belongs to the G-protein coupled receptor 1 family. Atypical chemokine receptor subfamily.</text>
</comment>
<comment type="subcellular location">
    <subcellularLocation>
        <location evidence="14">Early endosome</location>
    </subcellularLocation>
    <subcellularLocation>
        <location evidence="1 14">Membrane</location>
        <topology evidence="1 14">Multi-pass membrane protein</topology>
    </subcellularLocation>
    <subcellularLocation>
        <location evidence="14">Recycling endosome</location>
    </subcellularLocation>
</comment>
<feature type="transmembrane region" description="Helical" evidence="14">
    <location>
        <begin position="66"/>
        <end position="88"/>
    </location>
</feature>
<name>A0A8J5ZUJ0_GALPY</name>
<dbReference type="PANTHER" id="PTHR14181">
    <property type="entry name" value="DUFFY ANTIGEN/CHEMOKINE RECEPTOR"/>
    <property type="match status" value="1"/>
</dbReference>
<evidence type="ECO:0000256" key="13">
    <source>
        <dbReference type="ARBA" id="ARBA00030289"/>
    </source>
</evidence>
<evidence type="ECO:0000256" key="8">
    <source>
        <dbReference type="ARBA" id="ARBA00023136"/>
    </source>
</evidence>
<sequence length="178" mass="19452">MGNCQRRVDSSVFTDMDGNLTKAALGDELWNDMNDSYGEIDYDDLGLESSAPCHSCNLLDESSLPFFLLASILGILASGAVLFALFRPLFHWQHCADRPVLAQLAVGSALFSIVLPILAPGLHGADSALLCHLAHLVWLAPVRGFQKRELVLMPSSPAWLLYGQLIGSLQKRSQRNCD</sequence>
<dbReference type="GO" id="GO:0016020">
    <property type="term" value="C:membrane"/>
    <property type="evidence" value="ECO:0007669"/>
    <property type="project" value="UniProtKB-SubCell"/>
</dbReference>
<accession>A0A8J5ZUJ0</accession>
<evidence type="ECO:0000256" key="1">
    <source>
        <dbReference type="ARBA" id="ARBA00004141"/>
    </source>
</evidence>
<dbReference type="GO" id="GO:0004930">
    <property type="term" value="F:G protein-coupled receptor activity"/>
    <property type="evidence" value="ECO:0007669"/>
    <property type="project" value="UniProtKB-UniRule"/>
</dbReference>
<keyword evidence="11" id="KW-0325">Glycoprotein</keyword>
<comment type="caution">
    <text evidence="14">Lacks conserved residue(s) required for the propagation of feature annotation.</text>
</comment>
<dbReference type="GO" id="GO:0006954">
    <property type="term" value="P:inflammatory response"/>
    <property type="evidence" value="ECO:0007669"/>
    <property type="project" value="UniProtKB-UniRule"/>
</dbReference>
<keyword evidence="16" id="KW-1185">Reference proteome</keyword>
<evidence type="ECO:0000256" key="2">
    <source>
        <dbReference type="ARBA" id="ARBA00008790"/>
    </source>
</evidence>
<dbReference type="AlphaFoldDB" id="A0A8J5ZUJ0"/>
<dbReference type="GO" id="GO:0055037">
    <property type="term" value="C:recycling endosome"/>
    <property type="evidence" value="ECO:0007669"/>
    <property type="project" value="UniProtKB-SubCell"/>
</dbReference>
<dbReference type="PRINTS" id="PR01559">
    <property type="entry name" value="DUFFYANTIGEN"/>
</dbReference>
<evidence type="ECO:0000256" key="10">
    <source>
        <dbReference type="ARBA" id="ARBA00023170"/>
    </source>
</evidence>
<evidence type="ECO:0000256" key="14">
    <source>
        <dbReference type="RuleBase" id="RU368070"/>
    </source>
</evidence>
<evidence type="ECO:0000256" key="4">
    <source>
        <dbReference type="ARBA" id="ARBA00022692"/>
    </source>
</evidence>
<gene>
    <name evidence="15" type="ORF">J0S82_017349</name>
</gene>
<keyword evidence="9" id="KW-1015">Disulfide bond</keyword>
<protein>
    <recommendedName>
        <fullName evidence="3 14">Atypical chemokine receptor 1</fullName>
    </recommendedName>
    <alternativeName>
        <fullName evidence="13 14">Duffy antigen/chemokine receptor</fullName>
    </alternativeName>
</protein>
<feature type="transmembrane region" description="Helical" evidence="14">
    <location>
        <begin position="100"/>
        <end position="119"/>
    </location>
</feature>
<keyword evidence="6 14" id="KW-1133">Transmembrane helix</keyword>
<dbReference type="PANTHER" id="PTHR14181:SF1">
    <property type="entry name" value="ATYPICAL CHEMOKINE RECEPTOR 1"/>
    <property type="match status" value="1"/>
</dbReference>
<evidence type="ECO:0000256" key="12">
    <source>
        <dbReference type="ARBA" id="ARBA00023224"/>
    </source>
</evidence>
<dbReference type="Proteomes" id="UP000700334">
    <property type="component" value="Unassembled WGS sequence"/>
</dbReference>
<keyword evidence="10 14" id="KW-0675">Receptor</keyword>
<evidence type="ECO:0000313" key="15">
    <source>
        <dbReference type="EMBL" id="KAG8509831.1"/>
    </source>
</evidence>
<keyword evidence="8 14" id="KW-0472">Membrane</keyword>
<reference evidence="15" key="1">
    <citation type="journal article" date="2021" name="Evol. Appl.">
        <title>The genome of the Pyrenean desman and the effects of bottlenecks and inbreeding on the genomic landscape of an endangered species.</title>
        <authorList>
            <person name="Escoda L."/>
            <person name="Castresana J."/>
        </authorList>
    </citation>
    <scope>NUCLEOTIDE SEQUENCE</scope>
    <source>
        <strain evidence="15">IBE-C5619</strain>
    </source>
</reference>
<dbReference type="GO" id="GO:0019957">
    <property type="term" value="F:C-C chemokine binding"/>
    <property type="evidence" value="ECO:0007669"/>
    <property type="project" value="TreeGrafter"/>
</dbReference>
<comment type="caution">
    <text evidence="15">The sequence shown here is derived from an EMBL/GenBank/DDBJ whole genome shotgun (WGS) entry which is preliminary data.</text>
</comment>
<evidence type="ECO:0000256" key="7">
    <source>
        <dbReference type="ARBA" id="ARBA00023040"/>
    </source>
</evidence>
<dbReference type="GO" id="GO:0005769">
    <property type="term" value="C:early endosome"/>
    <property type="evidence" value="ECO:0007669"/>
    <property type="project" value="UniProtKB-SubCell"/>
</dbReference>
<evidence type="ECO:0000313" key="16">
    <source>
        <dbReference type="Proteomes" id="UP000700334"/>
    </source>
</evidence>
<dbReference type="GO" id="GO:0032642">
    <property type="term" value="P:regulation of chemokine production"/>
    <property type="evidence" value="ECO:0007669"/>
    <property type="project" value="TreeGrafter"/>
</dbReference>
<evidence type="ECO:0000256" key="11">
    <source>
        <dbReference type="ARBA" id="ARBA00023180"/>
    </source>
</evidence>
<dbReference type="GO" id="GO:0070098">
    <property type="term" value="P:chemokine-mediated signaling pathway"/>
    <property type="evidence" value="ECO:0007669"/>
    <property type="project" value="UniProtKB-UniRule"/>
</dbReference>
<proteinExistence type="inferred from homology"/>
<organism evidence="15 16">
    <name type="scientific">Galemys pyrenaicus</name>
    <name type="common">Iberian desman</name>
    <name type="synonym">Pyrenean desman</name>
    <dbReference type="NCBI Taxonomy" id="202257"/>
    <lineage>
        <taxon>Eukaryota</taxon>
        <taxon>Metazoa</taxon>
        <taxon>Chordata</taxon>
        <taxon>Craniata</taxon>
        <taxon>Vertebrata</taxon>
        <taxon>Euteleostomi</taxon>
        <taxon>Mammalia</taxon>
        <taxon>Eutheria</taxon>
        <taxon>Laurasiatheria</taxon>
        <taxon>Eulipotyphla</taxon>
        <taxon>Talpidae</taxon>
        <taxon>Galemys</taxon>
    </lineage>
</organism>
<evidence type="ECO:0000256" key="3">
    <source>
        <dbReference type="ARBA" id="ARBA00015484"/>
    </source>
</evidence>
<dbReference type="OrthoDB" id="9396544at2759"/>
<evidence type="ECO:0000256" key="9">
    <source>
        <dbReference type="ARBA" id="ARBA00023157"/>
    </source>
</evidence>
<evidence type="ECO:0000256" key="5">
    <source>
        <dbReference type="ARBA" id="ARBA00022753"/>
    </source>
</evidence>
<keyword evidence="5 14" id="KW-0967">Endosome</keyword>
<evidence type="ECO:0000256" key="6">
    <source>
        <dbReference type="ARBA" id="ARBA00022989"/>
    </source>
</evidence>
<keyword evidence="7 14" id="KW-0297">G-protein coupled receptor</keyword>
<dbReference type="EMBL" id="JAGFMF010011925">
    <property type="protein sequence ID" value="KAG8509831.1"/>
    <property type="molecule type" value="Genomic_DNA"/>
</dbReference>
<dbReference type="InterPro" id="IPR005384">
    <property type="entry name" value="Duffy_chemokine_rcpt"/>
</dbReference>
<keyword evidence="4 14" id="KW-0812">Transmembrane</keyword>
<comment type="function">
    <text evidence="14">Atypical chemokine receptor that controls chemokine levels and localization via high-affinity chemokine binding that is uncoupled from classic ligand-driven signal transduction cascades, resulting instead in chemokine sequestration, degradation, or transcytosis. Also known as interceptor (internalizing receptor) or chemokine-scavenging receptor or chemokine decoy receptor. Has a promiscuous chemokine-binding profile, interacting with inflammatory chemokines of both the CXC and the CC subfamilies but not with homeostatic chemokines. Acts as a receptor for chemokines including CCL2, CCL5, CCL7, CCL11, CCL13, CCL14, CCL17, CXCL5, CXCL6, IL8/CXCL8, CXCL11, GRO, RANTES, MCP-1 and TARC. May regulate chemokine bioavailability and, consequently, leukocyte recruitment through two distinct mechanisms: when expressed in endothelial cells, it sustains the abluminal to luminal transcytosis of tissue-derived chemokines and their subsequent presentation to circulating leukocytes; when expressed in erythrocytes, serves as blood reservoir of cognate chemokines but also as a chemokine sink, buffering potential surges in plasma chemokine levels.</text>
</comment>